<dbReference type="PROSITE" id="PS50048">
    <property type="entry name" value="ZN2_CY6_FUNGAL_2"/>
    <property type="match status" value="1"/>
</dbReference>
<evidence type="ECO:0000313" key="9">
    <source>
        <dbReference type="EMBL" id="OQD60854.1"/>
    </source>
</evidence>
<gene>
    <name evidence="9" type="ORF">PENPOL_c020G05479</name>
</gene>
<comment type="caution">
    <text evidence="9">The sequence shown here is derived from an EMBL/GenBank/DDBJ whole genome shotgun (WGS) entry which is preliminary data.</text>
</comment>
<dbReference type="Gene3D" id="4.10.240.10">
    <property type="entry name" value="Zn(2)-C6 fungal-type DNA-binding domain"/>
    <property type="match status" value="1"/>
</dbReference>
<dbReference type="OrthoDB" id="5392779at2759"/>
<evidence type="ECO:0000256" key="2">
    <source>
        <dbReference type="ARBA" id="ARBA00023015"/>
    </source>
</evidence>
<keyword evidence="5" id="KW-0539">Nucleus</keyword>
<evidence type="ECO:0000259" key="8">
    <source>
        <dbReference type="PROSITE" id="PS50048"/>
    </source>
</evidence>
<dbReference type="SUPFAM" id="SSF57701">
    <property type="entry name" value="Zn2/Cys6 DNA-binding domain"/>
    <property type="match status" value="1"/>
</dbReference>
<dbReference type="SMART" id="SM00906">
    <property type="entry name" value="Fungal_trans"/>
    <property type="match status" value="1"/>
</dbReference>
<evidence type="ECO:0000313" key="10">
    <source>
        <dbReference type="Proteomes" id="UP000191408"/>
    </source>
</evidence>
<evidence type="ECO:0000256" key="7">
    <source>
        <dbReference type="SAM" id="MobiDB-lite"/>
    </source>
</evidence>
<protein>
    <recommendedName>
        <fullName evidence="8">Zn(2)-C6 fungal-type domain-containing protein</fullName>
    </recommendedName>
</protein>
<evidence type="ECO:0000256" key="4">
    <source>
        <dbReference type="ARBA" id="ARBA00023163"/>
    </source>
</evidence>
<keyword evidence="1" id="KW-0479">Metal-binding</keyword>
<feature type="compositionally biased region" description="Polar residues" evidence="7">
    <location>
        <begin position="611"/>
        <end position="630"/>
    </location>
</feature>
<feature type="region of interest" description="Disordered" evidence="7">
    <location>
        <begin position="611"/>
        <end position="634"/>
    </location>
</feature>
<keyword evidence="4" id="KW-0804">Transcription</keyword>
<dbReference type="PROSITE" id="PS00463">
    <property type="entry name" value="ZN2_CY6_FUNGAL_1"/>
    <property type="match status" value="1"/>
</dbReference>
<dbReference type="CDD" id="cd00067">
    <property type="entry name" value="GAL4"/>
    <property type="match status" value="1"/>
</dbReference>
<keyword evidence="10" id="KW-1185">Reference proteome</keyword>
<dbReference type="Proteomes" id="UP000191408">
    <property type="component" value="Unassembled WGS sequence"/>
</dbReference>
<name>A0A1V6N852_PENPO</name>
<dbReference type="GO" id="GO:0003677">
    <property type="term" value="F:DNA binding"/>
    <property type="evidence" value="ECO:0007669"/>
    <property type="project" value="UniProtKB-KW"/>
</dbReference>
<keyword evidence="3" id="KW-0238">DNA-binding</keyword>
<reference evidence="10" key="1">
    <citation type="journal article" date="2017" name="Nat. Microbiol.">
        <title>Global analysis of biosynthetic gene clusters reveals vast potential of secondary metabolite production in Penicillium species.</title>
        <authorList>
            <person name="Nielsen J.C."/>
            <person name="Grijseels S."/>
            <person name="Prigent S."/>
            <person name="Ji B."/>
            <person name="Dainat J."/>
            <person name="Nielsen K.F."/>
            <person name="Frisvad J.C."/>
            <person name="Workman M."/>
            <person name="Nielsen J."/>
        </authorList>
    </citation>
    <scope>NUCLEOTIDE SEQUENCE [LARGE SCALE GENOMIC DNA]</scope>
    <source>
        <strain evidence="10">IBT 4502</strain>
    </source>
</reference>
<evidence type="ECO:0000256" key="3">
    <source>
        <dbReference type="ARBA" id="ARBA00023125"/>
    </source>
</evidence>
<dbReference type="CDD" id="cd12148">
    <property type="entry name" value="fungal_TF_MHR"/>
    <property type="match status" value="1"/>
</dbReference>
<dbReference type="GO" id="GO:0000981">
    <property type="term" value="F:DNA-binding transcription factor activity, RNA polymerase II-specific"/>
    <property type="evidence" value="ECO:0007669"/>
    <property type="project" value="InterPro"/>
</dbReference>
<dbReference type="InterPro" id="IPR001138">
    <property type="entry name" value="Zn2Cys6_DnaBD"/>
</dbReference>
<keyword evidence="2" id="KW-0805">Transcription regulation</keyword>
<accession>A0A1V6N852</accession>
<feature type="region of interest" description="Disordered" evidence="7">
    <location>
        <begin position="1"/>
        <end position="33"/>
    </location>
</feature>
<dbReference type="EMBL" id="MDYM01000020">
    <property type="protein sequence ID" value="OQD60854.1"/>
    <property type="molecule type" value="Genomic_DNA"/>
</dbReference>
<evidence type="ECO:0000256" key="6">
    <source>
        <dbReference type="SAM" id="Coils"/>
    </source>
</evidence>
<dbReference type="InterPro" id="IPR036864">
    <property type="entry name" value="Zn2-C6_fun-type_DNA-bd_sf"/>
</dbReference>
<feature type="coiled-coil region" evidence="6">
    <location>
        <begin position="561"/>
        <end position="588"/>
    </location>
</feature>
<proteinExistence type="predicted"/>
<dbReference type="AlphaFoldDB" id="A0A1V6N852"/>
<keyword evidence="6" id="KW-0175">Coiled coil</keyword>
<dbReference type="GO" id="GO:0008270">
    <property type="term" value="F:zinc ion binding"/>
    <property type="evidence" value="ECO:0007669"/>
    <property type="project" value="InterPro"/>
</dbReference>
<organism evidence="9 10">
    <name type="scientific">Penicillium polonicum</name>
    <dbReference type="NCBI Taxonomy" id="60169"/>
    <lineage>
        <taxon>Eukaryota</taxon>
        <taxon>Fungi</taxon>
        <taxon>Dikarya</taxon>
        <taxon>Ascomycota</taxon>
        <taxon>Pezizomycotina</taxon>
        <taxon>Eurotiomycetes</taxon>
        <taxon>Eurotiomycetidae</taxon>
        <taxon>Eurotiales</taxon>
        <taxon>Aspergillaceae</taxon>
        <taxon>Penicillium</taxon>
    </lineage>
</organism>
<sequence>MDATPAQGMGPGRRNPAIDLDDRDSAPPSKRKKLRRGTRSCWECKRRKMKCVFDSPDDAVCVGCDRRWTKCVGQQFPEEMSTPLDNGQLRDRLRRVESRLDRFLAVGDDGQTKAEDHLNRHLYLGIPTPASTYKDSSNYTSPISHQPIHIPAGDENPHDHPNLDKSSFSALAGGASEVNPLSQDLFNSLPSRQDTARIYNASGHHEIPFHEILTTPYAILDRHGLQLQSQLLEIPSRNDHPVLIARHMLRLASFLQHLHSDLGEELRGLSESPLVIRQRLADKAVNLVTTNDGFVGSIEFLECIMLESLYQANCGYLRRSWRTARRAMTIAQSMGFHPSGAEAHYTVLHSETKACPQFMWFRIVFYDRQLCLMLGMPQGTTDRSMVLDPMFAKDSASGRLERIHCVIASRILERNESDSASYNYIWTQDVDKELHRAAQSLPNRWWLVPNLSSQIKDSQALFWEMRRLQEQLFHYNLLNQLHLPYMLCESVERKFEYSRITCVNSCREILSRFIMLRRWNQVAFSCRTIDFTALMAAMTLLLAHLDSHRSPMADNFLIAQYMGDRAMIEQAQDNMEELNRLNPDTLNARSAQLLARLLAIEAKAAGGDLQSAQSVSVQGAGTGESQSHDMTTPDKHEYIPYFGVIKTGGIGRADGMSSQTVAMRAGTEAETQAQPSSLATSIPSDISIKHNHKEINNSGGNYSNNDVTALFAPLLSEVLSDDPKQQFEYPGTAAIIEDDPFKDLDLAFLDNLMKGPGDDGTEWATL</sequence>
<dbReference type="GO" id="GO:0006351">
    <property type="term" value="P:DNA-templated transcription"/>
    <property type="evidence" value="ECO:0007669"/>
    <property type="project" value="InterPro"/>
</dbReference>
<dbReference type="PANTHER" id="PTHR47840:SF1">
    <property type="entry name" value="ZN(II)2CYS6 TRANSCRIPTION FACTOR (EUROFUNG)"/>
    <property type="match status" value="1"/>
</dbReference>
<feature type="domain" description="Zn(2)-C6 fungal-type" evidence="8">
    <location>
        <begin position="40"/>
        <end position="72"/>
    </location>
</feature>
<dbReference type="InterPro" id="IPR007219">
    <property type="entry name" value="XnlR_reg_dom"/>
</dbReference>
<dbReference type="PANTHER" id="PTHR47840">
    <property type="entry name" value="ZN(II)2CYS6 TRANSCRIPTION FACTOR (EUROFUNG)-RELATED"/>
    <property type="match status" value="1"/>
</dbReference>
<dbReference type="STRING" id="60169.A0A1V6N852"/>
<evidence type="ECO:0000256" key="1">
    <source>
        <dbReference type="ARBA" id="ARBA00022723"/>
    </source>
</evidence>
<evidence type="ECO:0000256" key="5">
    <source>
        <dbReference type="ARBA" id="ARBA00023242"/>
    </source>
</evidence>
<dbReference type="SMART" id="SM00066">
    <property type="entry name" value="GAL4"/>
    <property type="match status" value="1"/>
</dbReference>